<evidence type="ECO:0000256" key="2">
    <source>
        <dbReference type="ARBA" id="ARBA00023239"/>
    </source>
</evidence>
<dbReference type="Proteomes" id="UP000248961">
    <property type="component" value="Unassembled WGS sequence"/>
</dbReference>
<evidence type="ECO:0000259" key="4">
    <source>
        <dbReference type="Pfam" id="PF13378"/>
    </source>
</evidence>
<dbReference type="SUPFAM" id="SSF51604">
    <property type="entry name" value="Enolase C-terminal domain-like"/>
    <property type="match status" value="1"/>
</dbReference>
<dbReference type="GeneID" id="37201678"/>
<dbReference type="InterPro" id="IPR013341">
    <property type="entry name" value="Mandelate_racemase_N_dom"/>
</dbReference>
<dbReference type="Gene3D" id="3.30.390.10">
    <property type="entry name" value="Enolase-like, N-terminal domain"/>
    <property type="match status" value="1"/>
</dbReference>
<dbReference type="OrthoDB" id="2579025at2759"/>
<dbReference type="SUPFAM" id="SSF54826">
    <property type="entry name" value="Enolase N-terminal domain-like"/>
    <property type="match status" value="1"/>
</dbReference>
<comment type="cofactor">
    <cofactor evidence="1">
        <name>Mg(2+)</name>
        <dbReference type="ChEBI" id="CHEBI:18420"/>
    </cofactor>
</comment>
<dbReference type="STRING" id="1450537.A0A395HJ80"/>
<dbReference type="Pfam" id="PF13378">
    <property type="entry name" value="MR_MLE_C"/>
    <property type="match status" value="1"/>
</dbReference>
<dbReference type="InterPro" id="IPR029017">
    <property type="entry name" value="Enolase-like_N"/>
</dbReference>
<dbReference type="EMBL" id="KZ824345">
    <property type="protein sequence ID" value="RAL06958.1"/>
    <property type="molecule type" value="Genomic_DNA"/>
</dbReference>
<dbReference type="AlphaFoldDB" id="A0A395HJ80"/>
<dbReference type="InterPro" id="IPR029065">
    <property type="entry name" value="Enolase_C-like"/>
</dbReference>
<dbReference type="Gene3D" id="3.20.20.120">
    <property type="entry name" value="Enolase-like C-terminal domain"/>
    <property type="match status" value="2"/>
</dbReference>
<dbReference type="VEuPathDB" id="FungiDB:BO97DRAFT_429786"/>
<evidence type="ECO:0000313" key="6">
    <source>
        <dbReference type="Proteomes" id="UP000248961"/>
    </source>
</evidence>
<proteinExistence type="predicted"/>
<evidence type="ECO:0000259" key="3">
    <source>
        <dbReference type="Pfam" id="PF02746"/>
    </source>
</evidence>
<name>A0A395HJ80_ASPHC</name>
<evidence type="ECO:0000256" key="1">
    <source>
        <dbReference type="ARBA" id="ARBA00001946"/>
    </source>
</evidence>
<dbReference type="InterPro" id="IPR034593">
    <property type="entry name" value="DgoD-like"/>
</dbReference>
<keyword evidence="6" id="KW-1185">Reference proteome</keyword>
<feature type="domain" description="Enolase C-terminal" evidence="4">
    <location>
        <begin position="210"/>
        <end position="330"/>
    </location>
</feature>
<keyword evidence="2" id="KW-0456">Lyase</keyword>
<dbReference type="GO" id="GO:0016829">
    <property type="term" value="F:lyase activity"/>
    <property type="evidence" value="ECO:0007669"/>
    <property type="project" value="UniProtKB-KW"/>
</dbReference>
<dbReference type="Pfam" id="PF02746">
    <property type="entry name" value="MR_MLE_N"/>
    <property type="match status" value="1"/>
</dbReference>
<organism evidence="5 6">
    <name type="scientific">Aspergillus homomorphus (strain CBS 101889)</name>
    <dbReference type="NCBI Taxonomy" id="1450537"/>
    <lineage>
        <taxon>Eukaryota</taxon>
        <taxon>Fungi</taxon>
        <taxon>Dikarya</taxon>
        <taxon>Ascomycota</taxon>
        <taxon>Pezizomycotina</taxon>
        <taxon>Eurotiomycetes</taxon>
        <taxon>Eurotiomycetidae</taxon>
        <taxon>Eurotiales</taxon>
        <taxon>Aspergillaceae</taxon>
        <taxon>Aspergillus</taxon>
        <taxon>Aspergillus subgen. Circumdati</taxon>
    </lineage>
</organism>
<evidence type="ECO:0000313" key="5">
    <source>
        <dbReference type="EMBL" id="RAL06958.1"/>
    </source>
</evidence>
<protein>
    <submittedName>
        <fullName evidence="5">Enolase C-terminal domain-like protein</fullName>
    </submittedName>
</protein>
<reference evidence="5 6" key="1">
    <citation type="submission" date="2018-02" db="EMBL/GenBank/DDBJ databases">
        <title>The genomes of Aspergillus section Nigri reveals drivers in fungal speciation.</title>
        <authorList>
            <consortium name="DOE Joint Genome Institute"/>
            <person name="Vesth T.C."/>
            <person name="Nybo J."/>
            <person name="Theobald S."/>
            <person name="Brandl J."/>
            <person name="Frisvad J.C."/>
            <person name="Nielsen K.F."/>
            <person name="Lyhne E.K."/>
            <person name="Kogle M.E."/>
            <person name="Kuo A."/>
            <person name="Riley R."/>
            <person name="Clum A."/>
            <person name="Nolan M."/>
            <person name="Lipzen A."/>
            <person name="Salamov A."/>
            <person name="Henrissat B."/>
            <person name="Wiebenga A."/>
            <person name="De vries R.P."/>
            <person name="Grigoriev I.V."/>
            <person name="Mortensen U.H."/>
            <person name="Andersen M.R."/>
            <person name="Baker S.E."/>
        </authorList>
    </citation>
    <scope>NUCLEOTIDE SEQUENCE [LARGE SCALE GENOMIC DNA]</scope>
    <source>
        <strain evidence="5 6">CBS 101889</strain>
    </source>
</reference>
<dbReference type="RefSeq" id="XP_025546112.1">
    <property type="nucleotide sequence ID" value="XM_025697389.1"/>
</dbReference>
<dbReference type="PANTHER" id="PTHR48080:SF2">
    <property type="entry name" value="D-GALACTONATE DEHYDRATASE"/>
    <property type="match status" value="1"/>
</dbReference>
<feature type="domain" description="Mandelate racemase/muconate lactonizing enzyme N-terminal" evidence="3">
    <location>
        <begin position="33"/>
        <end position="111"/>
    </location>
</feature>
<dbReference type="InterPro" id="IPR036849">
    <property type="entry name" value="Enolase-like_C_sf"/>
</dbReference>
<dbReference type="PANTHER" id="PTHR48080">
    <property type="entry name" value="D-GALACTONATE DEHYDRATASE-RELATED"/>
    <property type="match status" value="1"/>
</dbReference>
<gene>
    <name evidence="5" type="ORF">BO97DRAFT_429786</name>
</gene>
<accession>A0A395HJ80</accession>
<sequence length="355" mass="38724">MPFSEYAFSDGCFPTSPLAPIQAWNCNKYEGCIPITDADGNNGWGEASLEGHTEAVEGCLDAFTARFQGIDANAIEHIWQNGYRMGFYRGGPVLMSALARIDIALWDLNGEEPSPVPQPCAKLRLNVHPLLARRLGLPIYELFGGKVRDQLRVYALIGGGRPGDVEAQARARITQERLKTVKSPGLDAEVDFHDRVHKAIALQLAHKLARSIAVLSKLVPIPIALGERLHSRWDIKPFLESASVSILQPDICHVGGISELRRMATMAETYDVALAPQCPLGPIALAANLQVDAVLANFIGTYVKNAEVWTGKGGLIRLMDGPELGIELDEMKIRAAAVDAVAWRSPSFQGLGREW</sequence>